<dbReference type="HOGENOM" id="CLU_786983_0_0_9"/>
<name>I4DC67_DESAJ</name>
<evidence type="ECO:0000259" key="1">
    <source>
        <dbReference type="Pfam" id="PF09565"/>
    </source>
</evidence>
<reference evidence="2 3" key="1">
    <citation type="journal article" date="2012" name="J. Bacteriol.">
        <title>Complete genome sequences of Desulfosporosinus orientis DSM765T, Desulfosporosinus youngiae DSM17734T, Desulfosporosinus meridiei DSM13257T, and Desulfosporosinus acidiphilus DSM22704T.</title>
        <authorList>
            <person name="Pester M."/>
            <person name="Brambilla E."/>
            <person name="Alazard D."/>
            <person name="Rattei T."/>
            <person name="Weinmaier T."/>
            <person name="Han J."/>
            <person name="Lucas S."/>
            <person name="Lapidus A."/>
            <person name="Cheng J.F."/>
            <person name="Goodwin L."/>
            <person name="Pitluck S."/>
            <person name="Peters L."/>
            <person name="Ovchinnikova G."/>
            <person name="Teshima H."/>
            <person name="Detter J.C."/>
            <person name="Han C.S."/>
            <person name="Tapia R."/>
            <person name="Land M.L."/>
            <person name="Hauser L."/>
            <person name="Kyrpides N.C."/>
            <person name="Ivanova N.N."/>
            <person name="Pagani I."/>
            <person name="Huntmann M."/>
            <person name="Wei C.L."/>
            <person name="Davenport K.W."/>
            <person name="Daligault H."/>
            <person name="Chain P.S."/>
            <person name="Chen A."/>
            <person name="Mavromatis K."/>
            <person name="Markowitz V."/>
            <person name="Szeto E."/>
            <person name="Mikhailova N."/>
            <person name="Pati A."/>
            <person name="Wagner M."/>
            <person name="Woyke T."/>
            <person name="Ollivier B."/>
            <person name="Klenk H.P."/>
            <person name="Spring S."/>
            <person name="Loy A."/>
        </authorList>
    </citation>
    <scope>NUCLEOTIDE SEQUENCE [LARGE SCALE GENOMIC DNA]</scope>
    <source>
        <strain evidence="3">DSM 22704 / JCM 16185 / SJ4</strain>
    </source>
</reference>
<protein>
    <submittedName>
        <fullName evidence="2">Phosphatidylserine/phosphatidylglycerophosphate/ cardiolipin synthase</fullName>
    </submittedName>
</protein>
<dbReference type="InterPro" id="IPR019065">
    <property type="entry name" value="RE_NgoFVII_N"/>
</dbReference>
<evidence type="ECO:0000313" key="2">
    <source>
        <dbReference type="EMBL" id="AFM43391.1"/>
    </source>
</evidence>
<dbReference type="SUPFAM" id="SSF56024">
    <property type="entry name" value="Phospholipase D/nuclease"/>
    <property type="match status" value="1"/>
</dbReference>
<organism evidence="2 3">
    <name type="scientific">Desulfosporosinus acidiphilus (strain DSM 22704 / JCM 16185 / SJ4)</name>
    <dbReference type="NCBI Taxonomy" id="646529"/>
    <lineage>
        <taxon>Bacteria</taxon>
        <taxon>Bacillati</taxon>
        <taxon>Bacillota</taxon>
        <taxon>Clostridia</taxon>
        <taxon>Eubacteriales</taxon>
        <taxon>Desulfitobacteriaceae</taxon>
        <taxon>Desulfosporosinus</taxon>
    </lineage>
</organism>
<dbReference type="Pfam" id="PF09565">
    <property type="entry name" value="RE_NgoFVII"/>
    <property type="match status" value="1"/>
</dbReference>
<dbReference type="OrthoDB" id="9802848at2"/>
<gene>
    <name evidence="2" type="ordered locus">Desaci_4552</name>
</gene>
<accession>I4DC67</accession>
<sequence length="358" mass="40856">MRIIDNIRNNHNQSIQSMLITADQMILASPFLIEEFDEFVHDVAELGVKSIVLLTTLKDDSPDLFKKANSLYSFCTSCVQNSMNFEVRVDNKLHGKIYIASRDGRPIKGIITSANFTDNGLKYSHEWGVEIDDIDLLQNLINDLMRVGSDPLSGKEIELIVKAIDDYSKENPPIREPKLKLEVTKHIRDKLKVTIPKVARTEQIDFPDDTRYFLKPVGSSDHPFEETRKLSETIQEMHFSKRKPNAVRPGDILICYGVGTTKLLGYFRVLNEPFLSPDENTRWPWTVDSENLSPKYSFNWSLFNNTLSSAQSTYGYDKELTYVGGKSLGALNFGADKIRLNESFAHHLINIIEQKVKH</sequence>
<dbReference type="eggNOG" id="COG1502">
    <property type="taxonomic scope" value="Bacteria"/>
</dbReference>
<proteinExistence type="predicted"/>
<evidence type="ECO:0000313" key="3">
    <source>
        <dbReference type="Proteomes" id="UP000002892"/>
    </source>
</evidence>
<keyword evidence="3" id="KW-1185">Reference proteome</keyword>
<dbReference type="EMBL" id="CP003639">
    <property type="protein sequence ID" value="AFM43391.1"/>
    <property type="molecule type" value="Genomic_DNA"/>
</dbReference>
<dbReference type="Gene3D" id="3.30.870.10">
    <property type="entry name" value="Endonuclease Chain A"/>
    <property type="match status" value="1"/>
</dbReference>
<dbReference type="Proteomes" id="UP000002892">
    <property type="component" value="Chromosome"/>
</dbReference>
<dbReference type="RefSeq" id="WP_014829373.1">
    <property type="nucleotide sequence ID" value="NC_018068.1"/>
</dbReference>
<dbReference type="AlphaFoldDB" id="I4DC67"/>
<dbReference type="KEGG" id="dai:Desaci_4552"/>
<feature type="domain" description="Restriction endonuclease type II NgoFVII N-terminal" evidence="1">
    <location>
        <begin position="87"/>
        <end position="157"/>
    </location>
</feature>